<evidence type="ECO:0000259" key="1">
    <source>
        <dbReference type="Pfam" id="PF10727"/>
    </source>
</evidence>
<feature type="domain" description="Putative oxidoreductase/dehydrogenase Rossmann-like" evidence="1">
    <location>
        <begin position="2"/>
        <end position="101"/>
    </location>
</feature>
<dbReference type="InterPro" id="IPR037108">
    <property type="entry name" value="TM1727-like_C_sf"/>
</dbReference>
<dbReference type="SUPFAM" id="SSF51735">
    <property type="entry name" value="NAD(P)-binding Rossmann-fold domains"/>
    <property type="match status" value="1"/>
</dbReference>
<dbReference type="eggNOG" id="COG5495">
    <property type="taxonomic scope" value="Bacteria"/>
</dbReference>
<accession>A0A1T4PKM3</accession>
<dbReference type="InterPro" id="IPR036291">
    <property type="entry name" value="NAD(P)-bd_dom_sf"/>
</dbReference>
<organism evidence="3 4">
    <name type="scientific">Segatella oulorum</name>
    <dbReference type="NCBI Taxonomy" id="28136"/>
    <lineage>
        <taxon>Bacteria</taxon>
        <taxon>Pseudomonadati</taxon>
        <taxon>Bacteroidota</taxon>
        <taxon>Bacteroidia</taxon>
        <taxon>Bacteroidales</taxon>
        <taxon>Prevotellaceae</taxon>
        <taxon>Segatella</taxon>
    </lineage>
</organism>
<dbReference type="InterPro" id="IPR008927">
    <property type="entry name" value="6-PGluconate_DH-like_C_sf"/>
</dbReference>
<evidence type="ECO:0000313" key="3">
    <source>
        <dbReference type="EMBL" id="SJZ92019.1"/>
    </source>
</evidence>
<dbReference type="EMBL" id="FUXK01000015">
    <property type="protein sequence ID" value="SJZ92019.1"/>
    <property type="molecule type" value="Genomic_DNA"/>
</dbReference>
<dbReference type="Proteomes" id="UP000190065">
    <property type="component" value="Unassembled WGS sequence"/>
</dbReference>
<gene>
    <name evidence="3" type="ORF">SAMN02745202_01473</name>
</gene>
<dbReference type="PANTHER" id="PTHR40459:SF1">
    <property type="entry name" value="CONSERVED HYPOTHETICAL ALANINE AND LEUCINE RICH PROTEIN"/>
    <property type="match status" value="1"/>
</dbReference>
<dbReference type="Gene3D" id="1.10.1040.20">
    <property type="entry name" value="ProC-like, C-terminal domain"/>
    <property type="match status" value="1"/>
</dbReference>
<dbReference type="Pfam" id="PF10728">
    <property type="entry name" value="DUF2520"/>
    <property type="match status" value="1"/>
</dbReference>
<dbReference type="InterPro" id="IPR018931">
    <property type="entry name" value="DUF2520"/>
</dbReference>
<proteinExistence type="predicted"/>
<sequence>MKITLIGAGNVATQLGLALKAAGHHIIQVYSRTQAHANALASQLQAQPVSAWEAITDAANLYVFALKDSALCDAITMVCAGKMDKIFVHTAGSVAMDVFKGHAQHYGVLYPLQTFSKQRRVDFRRIPCFLEASDETTATALRQLAQTLTSTIHWMSSSQRQAIHLAAVFACNFTNHCYALADEVLQAEQIPFSILLPLINETASKVNTLTPQIAQTGPAVRFDENIIHKQLELLCHRPRLQKIYELMSQSIHIVAQNQEAHD</sequence>
<name>A0A1T4PKM3_9BACT</name>
<dbReference type="Pfam" id="PF10727">
    <property type="entry name" value="Rossmann-like"/>
    <property type="match status" value="1"/>
</dbReference>
<evidence type="ECO:0000313" key="4">
    <source>
        <dbReference type="Proteomes" id="UP000190065"/>
    </source>
</evidence>
<evidence type="ECO:0000259" key="2">
    <source>
        <dbReference type="Pfam" id="PF10728"/>
    </source>
</evidence>
<protein>
    <submittedName>
        <fullName evidence="3">Predicted oxidoreductase, contains short-chain dehydrogenase (SDR) and DUF2520 domains</fullName>
    </submittedName>
</protein>
<dbReference type="Gene3D" id="3.40.50.720">
    <property type="entry name" value="NAD(P)-binding Rossmann-like Domain"/>
    <property type="match status" value="1"/>
</dbReference>
<dbReference type="STRING" id="28136.SAMN02745202_01473"/>
<feature type="domain" description="DUF2520" evidence="2">
    <location>
        <begin position="126"/>
        <end position="251"/>
    </location>
</feature>
<dbReference type="RefSeq" id="WP_078805666.1">
    <property type="nucleotide sequence ID" value="NZ_FUXK01000015.1"/>
</dbReference>
<dbReference type="AlphaFoldDB" id="A0A1T4PKM3"/>
<dbReference type="InterPro" id="IPR019665">
    <property type="entry name" value="OxRdtase/DH_put_Rossmann_dom"/>
</dbReference>
<reference evidence="3 4" key="1">
    <citation type="submission" date="2017-02" db="EMBL/GenBank/DDBJ databases">
        <authorList>
            <person name="Peterson S.W."/>
        </authorList>
    </citation>
    <scope>NUCLEOTIDE SEQUENCE [LARGE SCALE GENOMIC DNA]</scope>
    <source>
        <strain evidence="3 4">ATCC 43324</strain>
    </source>
</reference>
<dbReference type="PANTHER" id="PTHR40459">
    <property type="entry name" value="CONSERVED HYPOTHETICAL ALANINE AND LEUCINE RICH PROTEIN"/>
    <property type="match status" value="1"/>
</dbReference>
<dbReference type="SUPFAM" id="SSF48179">
    <property type="entry name" value="6-phosphogluconate dehydrogenase C-terminal domain-like"/>
    <property type="match status" value="1"/>
</dbReference>